<dbReference type="SUPFAM" id="SSF52833">
    <property type="entry name" value="Thioredoxin-like"/>
    <property type="match status" value="1"/>
</dbReference>
<feature type="binding site" evidence="3">
    <location>
        <position position="171"/>
    </location>
    <ligand>
        <name>Cu cation</name>
        <dbReference type="ChEBI" id="CHEBI:23378"/>
    </ligand>
</feature>
<protein>
    <submittedName>
        <fullName evidence="6">Protein SCO1/2</fullName>
    </submittedName>
    <submittedName>
        <fullName evidence="5">Protein senC</fullName>
    </submittedName>
</protein>
<evidence type="ECO:0000256" key="3">
    <source>
        <dbReference type="PIRSR" id="PIRSR603782-1"/>
    </source>
</evidence>
<keyword evidence="2 3" id="KW-0186">Copper</keyword>
<dbReference type="InterPro" id="IPR003782">
    <property type="entry name" value="SCO1/SenC"/>
</dbReference>
<dbReference type="PROSITE" id="PS51318">
    <property type="entry name" value="TAT"/>
    <property type="match status" value="1"/>
</dbReference>
<name>A0A099F6D7_9RHOB</name>
<dbReference type="InterPro" id="IPR036249">
    <property type="entry name" value="Thioredoxin-like_sf"/>
</dbReference>
<dbReference type="Pfam" id="PF02630">
    <property type="entry name" value="SCO1-SenC"/>
    <property type="match status" value="1"/>
</dbReference>
<dbReference type="PANTHER" id="PTHR12151:SF25">
    <property type="entry name" value="LINALOOL DEHYDRATASE_ISOMERASE DOMAIN-CONTAINING PROTEIN"/>
    <property type="match status" value="1"/>
</dbReference>
<dbReference type="CDD" id="cd02968">
    <property type="entry name" value="SCO"/>
    <property type="match status" value="1"/>
</dbReference>
<reference evidence="5 7" key="2">
    <citation type="submission" date="2014-10" db="EMBL/GenBank/DDBJ databases">
        <title>Paracoccus sanguinis sp. nov., isolated from clinical specimens of New York State patients.</title>
        <authorList>
            <person name="Mingle L.A."/>
            <person name="Cole J.A."/>
            <person name="Lapierre P."/>
            <person name="Musser K.A."/>
        </authorList>
    </citation>
    <scope>NUCLEOTIDE SEQUENCE [LARGE SCALE GENOMIC DNA]</scope>
    <source>
        <strain evidence="5 7">JCM 14014</strain>
    </source>
</reference>
<proteinExistence type="inferred from homology"/>
<evidence type="ECO:0000313" key="8">
    <source>
        <dbReference type="Proteomes" id="UP000182312"/>
    </source>
</evidence>
<evidence type="ECO:0000313" key="5">
    <source>
        <dbReference type="EMBL" id="KGJ05677.1"/>
    </source>
</evidence>
<dbReference type="OrthoDB" id="9790194at2"/>
<gene>
    <name evidence="5" type="ORF">IT41_05585</name>
    <name evidence="6" type="ORF">SAMN04487972_105147</name>
</gene>
<evidence type="ECO:0000313" key="6">
    <source>
        <dbReference type="EMBL" id="SFA47859.1"/>
    </source>
</evidence>
<feature type="binding site" evidence="3">
    <location>
        <position position="86"/>
    </location>
    <ligand>
        <name>Cu cation</name>
        <dbReference type="ChEBI" id="CHEBI:23378"/>
    </ligand>
</feature>
<dbReference type="GO" id="GO:0046872">
    <property type="term" value="F:metal ion binding"/>
    <property type="evidence" value="ECO:0007669"/>
    <property type="project" value="UniProtKB-KW"/>
</dbReference>
<dbReference type="Proteomes" id="UP000029846">
    <property type="component" value="Unassembled WGS sequence"/>
</dbReference>
<dbReference type="EMBL" id="JRKN01000005">
    <property type="protein sequence ID" value="KGJ05677.1"/>
    <property type="molecule type" value="Genomic_DNA"/>
</dbReference>
<dbReference type="InterPro" id="IPR006311">
    <property type="entry name" value="TAT_signal"/>
</dbReference>
<evidence type="ECO:0000256" key="1">
    <source>
        <dbReference type="ARBA" id="ARBA00010996"/>
    </source>
</evidence>
<dbReference type="STRING" id="376733.SAMN04487972_105147"/>
<evidence type="ECO:0000256" key="4">
    <source>
        <dbReference type="PIRSR" id="PIRSR603782-2"/>
    </source>
</evidence>
<feature type="binding site" evidence="3">
    <location>
        <position position="82"/>
    </location>
    <ligand>
        <name>Cu cation</name>
        <dbReference type="ChEBI" id="CHEBI:23378"/>
    </ligand>
</feature>
<dbReference type="Proteomes" id="UP000182312">
    <property type="component" value="Unassembled WGS sequence"/>
</dbReference>
<reference evidence="5 7" key="1">
    <citation type="submission" date="2014-09" db="EMBL/GenBank/DDBJ databases">
        <authorList>
            <person name="McGinnis J.M."/>
            <person name="Wolfgang W.J."/>
        </authorList>
    </citation>
    <scope>NUCLEOTIDE SEQUENCE [LARGE SCALE GENOMIC DNA]</scope>
    <source>
        <strain evidence="5 7">JCM 14014</strain>
    </source>
</reference>
<dbReference type="PANTHER" id="PTHR12151">
    <property type="entry name" value="ELECTRON TRANSPORT PROTIN SCO1/SENC FAMILY MEMBER"/>
    <property type="match status" value="1"/>
</dbReference>
<keyword evidence="4" id="KW-1015">Disulfide bond</keyword>
<comment type="similarity">
    <text evidence="1">Belongs to the SCO1/2 family.</text>
</comment>
<dbReference type="AlphaFoldDB" id="A0A099F6D7"/>
<sequence length="209" mass="23094">MTRDRRILLLGSLAAMLLLVAGGLWLSRGAAPGFEACRKNGVAGRMPVIDAPFTLTDQNGARISSRQIFTKPAFVYFGYTYCPDVCPLDAARNSEAVSILDKRGIEVTPVLISVDPERDTPEALGQFVAMLHPRMIGLTGSVGEIDAVARQWRSYYRLNNQEDDEYYMVDHMTNTYLVMPDAGVVESFDRDMGAQDMADRSECFIRAAG</sequence>
<keyword evidence="3" id="KW-0479">Metal-binding</keyword>
<dbReference type="EMBL" id="FOJO01000005">
    <property type="protein sequence ID" value="SFA47859.1"/>
    <property type="molecule type" value="Genomic_DNA"/>
</dbReference>
<keyword evidence="7" id="KW-1185">Reference proteome</keyword>
<evidence type="ECO:0000313" key="7">
    <source>
        <dbReference type="Proteomes" id="UP000029846"/>
    </source>
</evidence>
<reference evidence="6 8" key="3">
    <citation type="submission" date="2016-10" db="EMBL/GenBank/DDBJ databases">
        <authorList>
            <person name="de Groot N.N."/>
        </authorList>
    </citation>
    <scope>NUCLEOTIDE SEQUENCE [LARGE SCALE GENOMIC DNA]</scope>
    <source>
        <strain evidence="6 8">CGMCC 1.6117</strain>
    </source>
</reference>
<evidence type="ECO:0000256" key="2">
    <source>
        <dbReference type="ARBA" id="ARBA00023008"/>
    </source>
</evidence>
<accession>A0A099F6D7</accession>
<dbReference type="FunFam" id="3.40.30.10:FF:000013">
    <property type="entry name" value="Blast:Protein SCO1 homolog, mitochondrial"/>
    <property type="match status" value="1"/>
</dbReference>
<dbReference type="Gene3D" id="3.40.30.10">
    <property type="entry name" value="Glutaredoxin"/>
    <property type="match status" value="1"/>
</dbReference>
<organism evidence="5 7">
    <name type="scientific">Paracoccus halophilus</name>
    <dbReference type="NCBI Taxonomy" id="376733"/>
    <lineage>
        <taxon>Bacteria</taxon>
        <taxon>Pseudomonadati</taxon>
        <taxon>Pseudomonadota</taxon>
        <taxon>Alphaproteobacteria</taxon>
        <taxon>Rhodobacterales</taxon>
        <taxon>Paracoccaceae</taxon>
        <taxon>Paracoccus</taxon>
    </lineage>
</organism>
<dbReference type="eggNOG" id="COG1999">
    <property type="taxonomic scope" value="Bacteria"/>
</dbReference>
<feature type="disulfide bond" description="Redox-active" evidence="4">
    <location>
        <begin position="82"/>
        <end position="86"/>
    </location>
</feature>